<name>D3IZX1_HELSJ</name>
<dbReference type="InterPro" id="IPR027434">
    <property type="entry name" value="Homing_endonucl"/>
</dbReference>
<dbReference type="SUPFAM" id="SSF55608">
    <property type="entry name" value="Homing endonucleases"/>
    <property type="match status" value="2"/>
</dbReference>
<dbReference type="InterPro" id="IPR051289">
    <property type="entry name" value="LAGLIDADG_Endonuclease"/>
</dbReference>
<dbReference type="RefSeq" id="YP_006280971.1">
    <property type="nucleotide sequence ID" value="NC_017841.1"/>
</dbReference>
<sequence>MANYRIRNINQLKEILIPIFDKHLLLTSKYYSFYKFKKCLNILDYTLLTNEEKNHLIENILIITKDINYISPFWLETKKDLINKSFEEITQIITNINDIKSIIPKPWVIGFIEAEGSFFITKKDENRLVHCFGISQKLDPIVLLSLKYLFHIPTKVKYKYKHNYYLLETSNSRSIENIIKYFLGPHNTHTNMKGSKGLEFRIWARTYFKHKGNYEKLLKTKELINRIRNKNKIEGIVRT</sequence>
<feature type="domain" description="Homing endonuclease LAGLIDADG" evidence="1">
    <location>
        <begin position="109"/>
        <end position="205"/>
    </location>
</feature>
<dbReference type="AlphaFoldDB" id="D3IZX1"/>
<organism evidence="2">
    <name type="scientific">Helicosporidium sp. subsp. Simulium jonesii</name>
    <name type="common">Green alga</name>
    <dbReference type="NCBI Taxonomy" id="145475"/>
    <lineage>
        <taxon>Eukaryota</taxon>
        <taxon>Viridiplantae</taxon>
        <taxon>Chlorophyta</taxon>
        <taxon>core chlorophytes</taxon>
        <taxon>Trebouxiophyceae</taxon>
        <taxon>Chlorellales</taxon>
        <taxon>Chlorellaceae</taxon>
        <taxon>Helicosporidium</taxon>
    </lineage>
</organism>
<proteinExistence type="predicted"/>
<reference evidence="2" key="2">
    <citation type="journal article" date="2010" name="PLoS ONE">
        <title>The mitochondrial genome of the entomoparasitic green alga helicosporidium.</title>
        <authorList>
            <person name="Pombert J.F."/>
            <person name="Keeling P.J."/>
        </authorList>
    </citation>
    <scope>NUCLEOTIDE SEQUENCE</scope>
    <source>
        <strain evidence="2">ATCC 50920</strain>
    </source>
</reference>
<keyword evidence="2" id="KW-0496">Mitochondrion</keyword>
<dbReference type="Pfam" id="PF00961">
    <property type="entry name" value="LAGLIDADG_1"/>
    <property type="match status" value="2"/>
</dbReference>
<dbReference type="InterPro" id="IPR004860">
    <property type="entry name" value="LAGLIDADG_dom"/>
</dbReference>
<accession>D3IZX1</accession>
<keyword evidence="2" id="KW-0255">Endonuclease</keyword>
<keyword evidence="2" id="KW-0540">Nuclease</keyword>
<dbReference type="Gene3D" id="3.10.28.10">
    <property type="entry name" value="Homing endonucleases"/>
    <property type="match status" value="2"/>
</dbReference>
<dbReference type="PANTHER" id="PTHR36181">
    <property type="entry name" value="INTRON-ENCODED ENDONUCLEASE AI3-RELATED"/>
    <property type="match status" value="1"/>
</dbReference>
<evidence type="ECO:0000259" key="1">
    <source>
        <dbReference type="Pfam" id="PF00961"/>
    </source>
</evidence>
<dbReference type="GO" id="GO:0004519">
    <property type="term" value="F:endonuclease activity"/>
    <property type="evidence" value="ECO:0007669"/>
    <property type="project" value="UniProtKB-KW"/>
</dbReference>
<dbReference type="GeneID" id="12486963"/>
<gene>
    <name evidence="2" type="primary">orf239</name>
</gene>
<dbReference type="EMBL" id="GQ339576">
    <property type="protein sequence ID" value="ACT36198.1"/>
    <property type="molecule type" value="Genomic_DNA"/>
</dbReference>
<reference evidence="2" key="1">
    <citation type="submission" date="2009-06" db="EMBL/GenBank/DDBJ databases">
        <authorList>
            <person name="Pombert J.-F."/>
            <person name="Keeling P."/>
        </authorList>
    </citation>
    <scope>NUCLEOTIDE SEQUENCE</scope>
    <source>
        <strain evidence="2">ATCC 50920</strain>
    </source>
</reference>
<protein>
    <submittedName>
        <fullName evidence="2">Putative LAGLIDADG homing endonuclease</fullName>
    </submittedName>
</protein>
<dbReference type="GO" id="GO:0005739">
    <property type="term" value="C:mitochondrion"/>
    <property type="evidence" value="ECO:0007669"/>
    <property type="project" value="UniProtKB-ARBA"/>
</dbReference>
<evidence type="ECO:0000313" key="2">
    <source>
        <dbReference type="EMBL" id="ACT36198.1"/>
    </source>
</evidence>
<dbReference type="PANTHER" id="PTHR36181:SF2">
    <property type="entry name" value="INTRON-ENCODED ENDONUCLEASE AI3-RELATED"/>
    <property type="match status" value="1"/>
</dbReference>
<keyword evidence="2" id="KW-0378">Hydrolase</keyword>
<geneLocation type="mitochondrion" evidence="2"/>
<feature type="domain" description="Homing endonuclease LAGLIDADG" evidence="1">
    <location>
        <begin position="2"/>
        <end position="39"/>
    </location>
</feature>